<evidence type="ECO:0000256" key="12">
    <source>
        <dbReference type="RuleBase" id="RU003682"/>
    </source>
</evidence>
<accession>A0ABV7T122</accession>
<comment type="cofactor">
    <cofactor evidence="1">
        <name>Fe(2+)</name>
        <dbReference type="ChEBI" id="CHEBI:29033"/>
    </cofactor>
</comment>
<evidence type="ECO:0000256" key="8">
    <source>
        <dbReference type="ARBA" id="ARBA00031011"/>
    </source>
</evidence>
<dbReference type="InterPro" id="IPR027443">
    <property type="entry name" value="IPNS-like_sf"/>
</dbReference>
<evidence type="ECO:0000256" key="3">
    <source>
        <dbReference type="ARBA" id="ARBA00011245"/>
    </source>
</evidence>
<dbReference type="EC" id="1.14.20.7" evidence="4"/>
<name>A0ABV7T122_9GAMM</name>
<dbReference type="InterPro" id="IPR005123">
    <property type="entry name" value="Oxoglu/Fe-dep_dioxygenase_dom"/>
</dbReference>
<dbReference type="InterPro" id="IPR026992">
    <property type="entry name" value="DIOX_N"/>
</dbReference>
<gene>
    <name evidence="14" type="ORF">ACFOMF_00290</name>
</gene>
<dbReference type="Pfam" id="PF14226">
    <property type="entry name" value="DIOX_N"/>
    <property type="match status" value="1"/>
</dbReference>
<sequence length="325" mass="36366">MSDTLSARRLDQTKLPLIDVAGLFSPDLADRTAVAAEVGRACKQTGFFYICNHGVDGALQRALFAETRRLFDLPETAKRALDKAKSAANRGYEPLRGQRLEAGAPADLKEGFYIGREDAADDPRVLAGRFNHGPNQWPDLPRFRRTMEAYRDALEALASRLMSAIALSLQLPEDYFSGFCRDSMSTLRLLHYPPQPANPQPGEKGCGAHTDFGGLTLLLQDENPGLQVWDHRAGEWLEAEPIPGTYVVNLGDMIARWTNDRYRSTLHRVVNLSGAERYSVPFFFSGNPDHLVECLPTCLDQGETPRYAPVTVEQHHREMYRKTYG</sequence>
<dbReference type="PRINTS" id="PR00682">
    <property type="entry name" value="IPNSYNTHASE"/>
</dbReference>
<comment type="caution">
    <text evidence="14">The sequence shown here is derived from an EMBL/GenBank/DDBJ whole genome shotgun (WGS) entry which is preliminary data.</text>
</comment>
<keyword evidence="12" id="KW-0560">Oxidoreductase</keyword>
<protein>
    <recommendedName>
        <fullName evidence="6">2-oxoglutarate-dependent ethylene/succinate-forming enzyme</fullName>
        <ecNumber evidence="5">1.13.12.19</ecNumber>
        <ecNumber evidence="4">1.14.20.7</ecNumber>
    </recommendedName>
    <alternativeName>
        <fullName evidence="8">2-oxoglutarate dioxygenase (ethylene-forming)</fullName>
    </alternativeName>
    <alternativeName>
        <fullName evidence="9">2-oxoglutarate/L-arginine monooxygenase/decarboxylase (succinate-forming)</fullName>
    </alternativeName>
</protein>
<feature type="domain" description="Fe2OG dioxygenase" evidence="13">
    <location>
        <begin position="182"/>
        <end position="286"/>
    </location>
</feature>
<dbReference type="Proteomes" id="UP001595630">
    <property type="component" value="Unassembled WGS sequence"/>
</dbReference>
<comment type="similarity">
    <text evidence="12">Belongs to the iron/ascorbate-dependent oxidoreductase family.</text>
</comment>
<dbReference type="Pfam" id="PF03171">
    <property type="entry name" value="2OG-FeII_Oxy"/>
    <property type="match status" value="1"/>
</dbReference>
<keyword evidence="14" id="KW-0223">Dioxygenase</keyword>
<comment type="catalytic activity">
    <reaction evidence="10">
        <text>2-oxoglutarate + O2 + 2 H(+) = ethene + 3 CO2 + H2O</text>
        <dbReference type="Rhea" id="RHEA:31523"/>
        <dbReference type="ChEBI" id="CHEBI:15377"/>
        <dbReference type="ChEBI" id="CHEBI:15378"/>
        <dbReference type="ChEBI" id="CHEBI:15379"/>
        <dbReference type="ChEBI" id="CHEBI:16526"/>
        <dbReference type="ChEBI" id="CHEBI:16810"/>
        <dbReference type="ChEBI" id="CHEBI:18153"/>
        <dbReference type="EC" id="1.13.12.19"/>
    </reaction>
</comment>
<keyword evidence="12" id="KW-0479">Metal-binding</keyword>
<dbReference type="Gene3D" id="2.60.120.330">
    <property type="entry name" value="B-lactam Antibiotic, Isopenicillin N Synthase, Chain"/>
    <property type="match status" value="1"/>
</dbReference>
<dbReference type="EC" id="1.13.12.19" evidence="5"/>
<dbReference type="GO" id="GO:0051213">
    <property type="term" value="F:dioxygenase activity"/>
    <property type="evidence" value="ECO:0007669"/>
    <property type="project" value="UniProtKB-KW"/>
</dbReference>
<evidence type="ECO:0000256" key="6">
    <source>
        <dbReference type="ARBA" id="ARBA00019045"/>
    </source>
</evidence>
<evidence type="ECO:0000313" key="15">
    <source>
        <dbReference type="Proteomes" id="UP001595630"/>
    </source>
</evidence>
<evidence type="ECO:0000256" key="10">
    <source>
        <dbReference type="ARBA" id="ARBA00047725"/>
    </source>
</evidence>
<evidence type="ECO:0000256" key="7">
    <source>
        <dbReference type="ARBA" id="ARBA00022666"/>
    </source>
</evidence>
<comment type="pathway">
    <text evidence="2">Alkene biosynthesis; ethylene biosynthesis via 2-oxoglutarate.</text>
</comment>
<evidence type="ECO:0000256" key="2">
    <source>
        <dbReference type="ARBA" id="ARBA00004767"/>
    </source>
</evidence>
<evidence type="ECO:0000256" key="9">
    <source>
        <dbReference type="ARBA" id="ARBA00031282"/>
    </source>
</evidence>
<dbReference type="SUPFAM" id="SSF51197">
    <property type="entry name" value="Clavaminate synthase-like"/>
    <property type="match status" value="1"/>
</dbReference>
<keyword evidence="7" id="KW-0266">Ethylene biosynthesis</keyword>
<evidence type="ECO:0000256" key="11">
    <source>
        <dbReference type="ARBA" id="ARBA00049359"/>
    </source>
</evidence>
<dbReference type="EMBL" id="JBHRXZ010000001">
    <property type="protein sequence ID" value="MFC3606227.1"/>
    <property type="molecule type" value="Genomic_DNA"/>
</dbReference>
<evidence type="ECO:0000259" key="13">
    <source>
        <dbReference type="PROSITE" id="PS51471"/>
    </source>
</evidence>
<evidence type="ECO:0000256" key="5">
    <source>
        <dbReference type="ARBA" id="ARBA00012531"/>
    </source>
</evidence>
<comment type="catalytic activity">
    <reaction evidence="11">
        <text>L-arginine + 2-oxoglutarate + O2 = guanidine + L-glutamate 5-semialdehyde + succinate + CO2</text>
        <dbReference type="Rhea" id="RHEA:31535"/>
        <dbReference type="ChEBI" id="CHEBI:15379"/>
        <dbReference type="ChEBI" id="CHEBI:16526"/>
        <dbReference type="ChEBI" id="CHEBI:16810"/>
        <dbReference type="ChEBI" id="CHEBI:30031"/>
        <dbReference type="ChEBI" id="CHEBI:30087"/>
        <dbReference type="ChEBI" id="CHEBI:32682"/>
        <dbReference type="ChEBI" id="CHEBI:58066"/>
        <dbReference type="EC" id="1.14.20.7"/>
    </reaction>
</comment>
<dbReference type="InterPro" id="IPR044861">
    <property type="entry name" value="IPNS-like_FE2OG_OXY"/>
</dbReference>
<evidence type="ECO:0000256" key="4">
    <source>
        <dbReference type="ARBA" id="ARBA00012293"/>
    </source>
</evidence>
<dbReference type="PROSITE" id="PS51471">
    <property type="entry name" value="FE2OG_OXY"/>
    <property type="match status" value="1"/>
</dbReference>
<dbReference type="PANTHER" id="PTHR47990">
    <property type="entry name" value="2-OXOGLUTARATE (2OG) AND FE(II)-DEPENDENT OXYGENASE SUPERFAMILY PROTEIN-RELATED"/>
    <property type="match status" value="1"/>
</dbReference>
<dbReference type="RefSeq" id="WP_386360034.1">
    <property type="nucleotide sequence ID" value="NZ_JBHRXZ010000001.1"/>
</dbReference>
<keyword evidence="15" id="KW-1185">Reference proteome</keyword>
<evidence type="ECO:0000313" key="14">
    <source>
        <dbReference type="EMBL" id="MFC3606227.1"/>
    </source>
</evidence>
<organism evidence="14 15">
    <name type="scientific">Stutzerimonas tarimensis</name>
    <dbReference type="NCBI Taxonomy" id="1507735"/>
    <lineage>
        <taxon>Bacteria</taxon>
        <taxon>Pseudomonadati</taxon>
        <taxon>Pseudomonadota</taxon>
        <taxon>Gammaproteobacteria</taxon>
        <taxon>Pseudomonadales</taxon>
        <taxon>Pseudomonadaceae</taxon>
        <taxon>Stutzerimonas</taxon>
    </lineage>
</organism>
<comment type="subunit">
    <text evidence="3">Monomer.</text>
</comment>
<reference evidence="15" key="1">
    <citation type="journal article" date="2019" name="Int. J. Syst. Evol. Microbiol.">
        <title>The Global Catalogue of Microorganisms (GCM) 10K type strain sequencing project: providing services to taxonomists for standard genome sequencing and annotation.</title>
        <authorList>
            <consortium name="The Broad Institute Genomics Platform"/>
            <consortium name="The Broad Institute Genome Sequencing Center for Infectious Disease"/>
            <person name="Wu L."/>
            <person name="Ma J."/>
        </authorList>
    </citation>
    <scope>NUCLEOTIDE SEQUENCE [LARGE SCALE GENOMIC DNA]</scope>
    <source>
        <strain evidence="15">KCTC 42447</strain>
    </source>
</reference>
<proteinExistence type="inferred from homology"/>
<dbReference type="InterPro" id="IPR050231">
    <property type="entry name" value="Iron_ascorbate_oxido_reductase"/>
</dbReference>
<evidence type="ECO:0000256" key="1">
    <source>
        <dbReference type="ARBA" id="ARBA00001954"/>
    </source>
</evidence>
<keyword evidence="12" id="KW-0408">Iron</keyword>